<dbReference type="AlphaFoldDB" id="A0A1X6XBP3"/>
<evidence type="ECO:0000313" key="1">
    <source>
        <dbReference type="EMBL" id="SLM96651.1"/>
    </source>
</evidence>
<reference evidence="2" key="1">
    <citation type="submission" date="2017-02" db="EMBL/GenBank/DDBJ databases">
        <authorList>
            <person name="Dridi B."/>
        </authorList>
    </citation>
    <scope>NUCLEOTIDE SEQUENCE [LARGE SCALE GENOMIC DNA]</scope>
    <source>
        <strain evidence="2">B Co 03.10</strain>
    </source>
</reference>
<accession>A0A1X6XBP3</accession>
<protein>
    <submittedName>
        <fullName evidence="1">Uncharacterized protein</fullName>
    </submittedName>
</protein>
<organism evidence="1 2">
    <name type="scientific">Brevibacterium yomogidense</name>
    <dbReference type="NCBI Taxonomy" id="946573"/>
    <lineage>
        <taxon>Bacteria</taxon>
        <taxon>Bacillati</taxon>
        <taxon>Actinomycetota</taxon>
        <taxon>Actinomycetes</taxon>
        <taxon>Micrococcales</taxon>
        <taxon>Brevibacteriaceae</taxon>
        <taxon>Brevibacterium</taxon>
    </lineage>
</organism>
<proteinExistence type="predicted"/>
<sequence>MTASFLSWTFLSTNPGDDRRDLVSGPGVDLGRRRTDRWWGERTAGRPDAQRVHRTSP</sequence>
<name>A0A1X6XBP3_9MICO</name>
<dbReference type="Proteomes" id="UP000196581">
    <property type="component" value="Unassembled WGS sequence"/>
</dbReference>
<gene>
    <name evidence="1" type="ORF">FM105_06100</name>
</gene>
<evidence type="ECO:0000313" key="2">
    <source>
        <dbReference type="Proteomes" id="UP000196581"/>
    </source>
</evidence>
<dbReference type="EMBL" id="FWFF01000009">
    <property type="protein sequence ID" value="SLM96651.1"/>
    <property type="molecule type" value="Genomic_DNA"/>
</dbReference>
<keyword evidence="2" id="KW-1185">Reference proteome</keyword>